<feature type="region of interest" description="Disordered" evidence="1">
    <location>
        <begin position="1"/>
        <end position="37"/>
    </location>
</feature>
<evidence type="ECO:0000313" key="2">
    <source>
        <dbReference type="EMBL" id="CRY94994.1"/>
    </source>
</evidence>
<geneLocation type="plasmid" evidence="2">
    <name>pRGRH0428</name>
</geneLocation>
<accession>A0A0H5Q0Q6</accession>
<reference evidence="2" key="1">
    <citation type="submission" date="2015-06" db="EMBL/GenBank/DDBJ databases">
        <authorList>
            <person name="Joergensen T."/>
        </authorList>
    </citation>
    <scope>NUCLEOTIDE SEQUENCE</scope>
    <source>
        <plasmid evidence="2">pRGRH0428</plasmid>
    </source>
</reference>
<feature type="compositionally biased region" description="Polar residues" evidence="1">
    <location>
        <begin position="1"/>
        <end position="10"/>
    </location>
</feature>
<evidence type="ECO:0000256" key="1">
    <source>
        <dbReference type="SAM" id="MobiDB-lite"/>
    </source>
</evidence>
<dbReference type="EMBL" id="LN853074">
    <property type="protein sequence ID" value="CRY94994.1"/>
    <property type="molecule type" value="Genomic_DNA"/>
</dbReference>
<reference evidence="2" key="2">
    <citation type="submission" date="2015-07" db="EMBL/GenBank/DDBJ databases">
        <title>Plasmids, circular viruses and viroids from rat gut.</title>
        <authorList>
            <person name="Jorgensen T.J."/>
            <person name="Hansen M.A."/>
            <person name="Xu Z."/>
            <person name="Tabak M.A."/>
            <person name="Sorensen S.J."/>
            <person name="Hansen L.H."/>
        </authorList>
    </citation>
    <scope>NUCLEOTIDE SEQUENCE</scope>
    <source>
        <plasmid evidence="2">pRGRH0428</plasmid>
    </source>
</reference>
<proteinExistence type="predicted"/>
<keyword evidence="2" id="KW-0614">Plasmid</keyword>
<protein>
    <recommendedName>
        <fullName evidence="3">Plasmid recombination enzyme</fullName>
    </recommendedName>
</protein>
<sequence>MAKMRTTTRGGRQGKPKHNDRTYLPEDERPRENRYGYVGRSDAPKLTFKEAELRFYEGRYSEGLNARNERYKKQGHKERCKTIEDLYKSDKTCPTETIFQIGDVNACADSETLKKCYFEYFKVFKDWNSKHGWHFHILDYAMHFDESTPHVHERAIMDVKDKDGHFIIAQEKALREAGIELPDPSKPEGRYNNRKITFDKMRREMFQEICLKHGLKIEVEPRPQRQMHKSVHEYKREQSEKNVVALKQLKKQGLIR</sequence>
<organism evidence="2">
    <name type="scientific">uncultured prokaryote</name>
    <dbReference type="NCBI Taxonomy" id="198431"/>
    <lineage>
        <taxon>unclassified sequences</taxon>
        <taxon>environmental samples</taxon>
    </lineage>
</organism>
<dbReference type="Gene3D" id="3.30.930.30">
    <property type="match status" value="1"/>
</dbReference>
<feature type="compositionally biased region" description="Basic and acidic residues" evidence="1">
    <location>
        <begin position="17"/>
        <end position="34"/>
    </location>
</feature>
<dbReference type="AlphaFoldDB" id="A0A0H5Q0Q6"/>
<name>A0A0H5Q0Q6_9ZZZZ</name>
<evidence type="ECO:0008006" key="3">
    <source>
        <dbReference type="Google" id="ProtNLM"/>
    </source>
</evidence>